<gene>
    <name evidence="2" type="ORF">J2Z44_003367</name>
</gene>
<proteinExistence type="predicted"/>
<dbReference type="Pfam" id="PF13185">
    <property type="entry name" value="GAF_2"/>
    <property type="match status" value="1"/>
</dbReference>
<dbReference type="Proteomes" id="UP001519308">
    <property type="component" value="Unassembled WGS sequence"/>
</dbReference>
<dbReference type="Gene3D" id="3.30.450.40">
    <property type="match status" value="1"/>
</dbReference>
<dbReference type="SUPFAM" id="SSF55781">
    <property type="entry name" value="GAF domain-like"/>
    <property type="match status" value="1"/>
</dbReference>
<dbReference type="GO" id="GO:0003984">
    <property type="term" value="F:acetolactate synthase activity"/>
    <property type="evidence" value="ECO:0007669"/>
    <property type="project" value="UniProtKB-EC"/>
</dbReference>
<organism evidence="2 3">
    <name type="scientific">Clostridium punense</name>
    <dbReference type="NCBI Taxonomy" id="1054297"/>
    <lineage>
        <taxon>Bacteria</taxon>
        <taxon>Bacillati</taxon>
        <taxon>Bacillota</taxon>
        <taxon>Clostridia</taxon>
        <taxon>Eubacteriales</taxon>
        <taxon>Clostridiaceae</taxon>
        <taxon>Clostridium</taxon>
    </lineage>
</organism>
<dbReference type="EMBL" id="JAGGLL010000031">
    <property type="protein sequence ID" value="MBP2023530.1"/>
    <property type="molecule type" value="Genomic_DNA"/>
</dbReference>
<accession>A0ABS4K6Y3</accession>
<name>A0ABS4K6Y3_9CLOT</name>
<keyword evidence="3" id="KW-1185">Reference proteome</keyword>
<sequence>MTNIDLLFDEIKEITGVEDIGFHKIKDGKLNPVYKSKTGELELEKWIGLHSQNPVLISNNLILQEIMNMKKTIIINDIKSDYRATKDVTLFGLDSLMMIPLIKKDEVVGVIPIVSIGRIHNFTQEQRQKCEEIINKNLEFFINM</sequence>
<dbReference type="InterPro" id="IPR003018">
    <property type="entry name" value="GAF"/>
</dbReference>
<comment type="caution">
    <text evidence="2">The sequence shown here is derived from an EMBL/GenBank/DDBJ whole genome shotgun (WGS) entry which is preliminary data.</text>
</comment>
<feature type="domain" description="GAF" evidence="1">
    <location>
        <begin position="5"/>
        <end position="128"/>
    </location>
</feature>
<dbReference type="InterPro" id="IPR029016">
    <property type="entry name" value="GAF-like_dom_sf"/>
</dbReference>
<reference evidence="2 3" key="1">
    <citation type="submission" date="2021-03" db="EMBL/GenBank/DDBJ databases">
        <title>Genomic Encyclopedia of Type Strains, Phase IV (KMG-IV): sequencing the most valuable type-strain genomes for metagenomic binning, comparative biology and taxonomic classification.</title>
        <authorList>
            <person name="Goeker M."/>
        </authorList>
    </citation>
    <scope>NUCLEOTIDE SEQUENCE [LARGE SCALE GENOMIC DNA]</scope>
    <source>
        <strain evidence="2 3">DSM 28650</strain>
    </source>
</reference>
<evidence type="ECO:0000259" key="1">
    <source>
        <dbReference type="Pfam" id="PF13185"/>
    </source>
</evidence>
<protein>
    <submittedName>
        <fullName evidence="2">Acetolactate synthase-1/2/3 large subunit</fullName>
        <ecNumber evidence="2">2.2.1.6</ecNumber>
    </submittedName>
</protein>
<evidence type="ECO:0000313" key="3">
    <source>
        <dbReference type="Proteomes" id="UP001519308"/>
    </source>
</evidence>
<dbReference type="EC" id="2.2.1.6" evidence="2"/>
<evidence type="ECO:0000313" key="2">
    <source>
        <dbReference type="EMBL" id="MBP2023530.1"/>
    </source>
</evidence>
<keyword evidence="2" id="KW-0808">Transferase</keyword>
<dbReference type="RefSeq" id="WP_021283204.1">
    <property type="nucleotide sequence ID" value="NZ_JAGGLL010000031.1"/>
</dbReference>